<dbReference type="EMBL" id="AP018712">
    <property type="protein sequence ID" value="BBE29875.1"/>
    <property type="molecule type" value="Genomic_DNA"/>
</dbReference>
<evidence type="ECO:0000256" key="2">
    <source>
        <dbReference type="ARBA" id="ARBA00022679"/>
    </source>
</evidence>
<dbReference type="PANTHER" id="PTHR47816:SF4">
    <property type="entry name" value="RIBOSOMAL RNA SMALL SUBUNIT METHYLTRANSFERASE C"/>
    <property type="match status" value="1"/>
</dbReference>
<sequence length="248" mass="28527">MKKNREEEREEVVDLFSSDELYNLKVDEVIKILNEREKNSKPIEEEKEKIFEHYYTENPTSELTIKELTFVLHNSHIYKLKAPSGVYGKKRIDRASALLIENVEITGKKLLDIGCGYGVIGIVLKKENPNIEVFMSDINNRAVQFTKINAKDNNANVEVRSGYLFEPWKDEKFDMIISNPPIVAGKHVWMKLIEDGFKHLNTEGTMQLVAFHNKGGKRIKEYMKNIFGNVTDVVKSGGARVYKSVKED</sequence>
<dbReference type="InterPro" id="IPR007848">
    <property type="entry name" value="Small_mtfrase_dom"/>
</dbReference>
<name>A0A7G1G209_9BACT</name>
<dbReference type="SUPFAM" id="SSF53335">
    <property type="entry name" value="S-adenosyl-L-methionine-dependent methyltransferases"/>
    <property type="match status" value="1"/>
</dbReference>
<keyword evidence="2 4" id="KW-0808">Transferase</keyword>
<feature type="domain" description="Methyltransferase small" evidence="3">
    <location>
        <begin position="79"/>
        <end position="243"/>
    </location>
</feature>
<accession>A0A7G1G209</accession>
<dbReference type="KEGG" id="ocy:OSSY52_00160"/>
<gene>
    <name evidence="4" type="ORF">OSSY52_00160</name>
</gene>
<dbReference type="InterPro" id="IPR029063">
    <property type="entry name" value="SAM-dependent_MTases_sf"/>
</dbReference>
<dbReference type="Pfam" id="PF05175">
    <property type="entry name" value="MTS"/>
    <property type="match status" value="1"/>
</dbReference>
<dbReference type="AlphaFoldDB" id="A0A7G1G209"/>
<organism evidence="4 5">
    <name type="scientific">Tepiditoga spiralis</name>
    <dbReference type="NCBI Taxonomy" id="2108365"/>
    <lineage>
        <taxon>Bacteria</taxon>
        <taxon>Thermotogati</taxon>
        <taxon>Thermotogota</taxon>
        <taxon>Thermotogae</taxon>
        <taxon>Petrotogales</taxon>
        <taxon>Petrotogaceae</taxon>
        <taxon>Tepiditoga</taxon>
    </lineage>
</organism>
<protein>
    <submittedName>
        <fullName evidence="4">SAM-dependent methyltransferase</fullName>
    </submittedName>
</protein>
<dbReference type="PANTHER" id="PTHR47816">
    <property type="entry name" value="RIBOSOMAL RNA SMALL SUBUNIT METHYLTRANSFERASE C"/>
    <property type="match status" value="1"/>
</dbReference>
<evidence type="ECO:0000313" key="4">
    <source>
        <dbReference type="EMBL" id="BBE29875.1"/>
    </source>
</evidence>
<dbReference type="Proteomes" id="UP000516361">
    <property type="component" value="Chromosome"/>
</dbReference>
<evidence type="ECO:0000259" key="3">
    <source>
        <dbReference type="Pfam" id="PF05175"/>
    </source>
</evidence>
<evidence type="ECO:0000313" key="5">
    <source>
        <dbReference type="Proteomes" id="UP000516361"/>
    </source>
</evidence>
<evidence type="ECO:0000256" key="1">
    <source>
        <dbReference type="ARBA" id="ARBA00022603"/>
    </source>
</evidence>
<reference evidence="4 5" key="1">
    <citation type="submission" date="2018-06" db="EMBL/GenBank/DDBJ databases">
        <title>Genome sequencing of Oceanotoga sp. sy52.</title>
        <authorList>
            <person name="Mori K."/>
        </authorList>
    </citation>
    <scope>NUCLEOTIDE SEQUENCE [LARGE SCALE GENOMIC DNA]</scope>
    <source>
        <strain evidence="5">sy52</strain>
    </source>
</reference>
<proteinExistence type="predicted"/>
<dbReference type="RefSeq" id="WP_190615025.1">
    <property type="nucleotide sequence ID" value="NZ_AP018712.1"/>
</dbReference>
<keyword evidence="1 4" id="KW-0489">Methyltransferase</keyword>
<dbReference type="GO" id="GO:0008757">
    <property type="term" value="F:S-adenosylmethionine-dependent methyltransferase activity"/>
    <property type="evidence" value="ECO:0007669"/>
    <property type="project" value="InterPro"/>
</dbReference>
<dbReference type="GO" id="GO:0032259">
    <property type="term" value="P:methylation"/>
    <property type="evidence" value="ECO:0007669"/>
    <property type="project" value="UniProtKB-KW"/>
</dbReference>
<dbReference type="Gene3D" id="3.40.50.150">
    <property type="entry name" value="Vaccinia Virus protein VP39"/>
    <property type="match status" value="1"/>
</dbReference>
<dbReference type="CDD" id="cd02440">
    <property type="entry name" value="AdoMet_MTases"/>
    <property type="match status" value="1"/>
</dbReference>
<dbReference type="InParanoid" id="A0A7G1G209"/>
<keyword evidence="5" id="KW-1185">Reference proteome</keyword>
<dbReference type="InterPro" id="IPR046977">
    <property type="entry name" value="RsmC/RlmG"/>
</dbReference>
<dbReference type="FunCoup" id="A0A7G1G209">
    <property type="interactions" value="96"/>
</dbReference>